<dbReference type="InterPro" id="IPR051010">
    <property type="entry name" value="BCAA_transport"/>
</dbReference>
<accession>A0ABY7ZUQ4</accession>
<evidence type="ECO:0000313" key="4">
    <source>
        <dbReference type="EMBL" id="WDZ86781.1"/>
    </source>
</evidence>
<name>A0ABY7ZUQ4_9ACTN</name>
<feature type="domain" description="Leucine-binding protein" evidence="3">
    <location>
        <begin position="48"/>
        <end position="384"/>
    </location>
</feature>
<sequence length="405" mass="42529">MATPAFDPSALTRRGVLTAAACTLLLAACGRDERRDGSGSRADGPQEIVLGASLELTGRGAALGVLQERALHIAREALSPDGVPVGNLRRTVRLDIRDNASDPRLAARQAAELAGSEQVHVLVGGTLTEVSMAMVAVAEEHRIPFVSLAPGDGIVSPATDRTYVYKLTPDATDVAWRLGRLIDTQRARRVVLLAEAGLHGDSGVRAVPEALRAAGVDLLRTVRLPASGASFTRAAERAVAGEPDGVVVWGTAPDSGAAARALRRAGHDGPIFFDAGAVVEDTLAGRNAEAVEGAFAVHPISLAGSTLTNTTTAALARRDFVFRYIQRHGGFSGFAPYAADALRLVVDAARFAGSVDRGRLRAYLQSQVTEGIAGSYAFTPIRHGGMERDSLGEYTVNRGSWVRIS</sequence>
<dbReference type="SUPFAM" id="SSF53822">
    <property type="entry name" value="Periplasmic binding protein-like I"/>
    <property type="match status" value="1"/>
</dbReference>
<comment type="similarity">
    <text evidence="1">Belongs to the leucine-binding protein family.</text>
</comment>
<proteinExistence type="inferred from homology"/>
<evidence type="ECO:0000259" key="3">
    <source>
        <dbReference type="Pfam" id="PF13458"/>
    </source>
</evidence>
<dbReference type="PANTHER" id="PTHR30483:SF38">
    <property type="entry name" value="BLR7848 PROTEIN"/>
    <property type="match status" value="1"/>
</dbReference>
<keyword evidence="2" id="KW-0732">Signal</keyword>
<dbReference type="PANTHER" id="PTHR30483">
    <property type="entry name" value="LEUCINE-SPECIFIC-BINDING PROTEIN"/>
    <property type="match status" value="1"/>
</dbReference>
<evidence type="ECO:0000256" key="1">
    <source>
        <dbReference type="ARBA" id="ARBA00010062"/>
    </source>
</evidence>
<evidence type="ECO:0000256" key="2">
    <source>
        <dbReference type="ARBA" id="ARBA00022729"/>
    </source>
</evidence>
<gene>
    <name evidence="4" type="ORF">PVK37_10475</name>
</gene>
<evidence type="ECO:0000313" key="5">
    <source>
        <dbReference type="Proteomes" id="UP001219605"/>
    </source>
</evidence>
<dbReference type="EMBL" id="CP118615">
    <property type="protein sequence ID" value="WDZ86781.1"/>
    <property type="molecule type" value="Genomic_DNA"/>
</dbReference>
<dbReference type="InterPro" id="IPR028082">
    <property type="entry name" value="Peripla_BP_I"/>
</dbReference>
<protein>
    <submittedName>
        <fullName evidence="4">ABC transporter substrate-binding protein</fullName>
    </submittedName>
</protein>
<dbReference type="Proteomes" id="UP001219605">
    <property type="component" value="Chromosome"/>
</dbReference>
<dbReference type="Pfam" id="PF13458">
    <property type="entry name" value="Peripla_BP_6"/>
    <property type="match status" value="1"/>
</dbReference>
<dbReference type="Gene3D" id="3.40.50.2300">
    <property type="match status" value="2"/>
</dbReference>
<reference evidence="4 5" key="1">
    <citation type="submission" date="2023-02" db="EMBL/GenBank/DDBJ databases">
        <authorList>
            <person name="Mo P."/>
        </authorList>
    </citation>
    <scope>NUCLEOTIDE SEQUENCE [LARGE SCALE GENOMIC DNA]</scope>
    <source>
        <strain evidence="4 5">HUAS 3</strain>
    </source>
</reference>
<organism evidence="4 5">
    <name type="scientific">Micromonospora cathayae</name>
    <dbReference type="NCBI Taxonomy" id="3028804"/>
    <lineage>
        <taxon>Bacteria</taxon>
        <taxon>Bacillati</taxon>
        <taxon>Actinomycetota</taxon>
        <taxon>Actinomycetes</taxon>
        <taxon>Micromonosporales</taxon>
        <taxon>Micromonosporaceae</taxon>
        <taxon>Micromonospora</taxon>
    </lineage>
</organism>
<dbReference type="InterPro" id="IPR028081">
    <property type="entry name" value="Leu-bd"/>
</dbReference>
<keyword evidence="5" id="KW-1185">Reference proteome</keyword>
<dbReference type="RefSeq" id="WP_275033630.1">
    <property type="nucleotide sequence ID" value="NZ_CP118615.1"/>
</dbReference>